<dbReference type="RefSeq" id="WP_064583609.1">
    <property type="nucleotide sequence ID" value="NZ_CP015878.1"/>
</dbReference>
<evidence type="ECO:0000313" key="2">
    <source>
        <dbReference type="Proteomes" id="UP000077748"/>
    </source>
</evidence>
<name>A0A1A9KEY4_9PSED</name>
<proteinExistence type="predicted"/>
<reference evidence="1 2" key="1">
    <citation type="submission" date="2016-05" db="EMBL/GenBank/DDBJ databases">
        <title>Genome Sequence of Pseudomonas citronellolis Strain SJTE-3, an Estrogens and Persistent Organic Pollutants degradation strain.</title>
        <authorList>
            <person name="Liang R."/>
        </authorList>
    </citation>
    <scope>NUCLEOTIDE SEQUENCE [LARGE SCALE GENOMIC DNA]</scope>
    <source>
        <strain evidence="1 2">SJTE-3</strain>
    </source>
</reference>
<dbReference type="Proteomes" id="UP000077748">
    <property type="component" value="Chromosome"/>
</dbReference>
<evidence type="ECO:0000313" key="1">
    <source>
        <dbReference type="EMBL" id="ANI15991.1"/>
    </source>
</evidence>
<gene>
    <name evidence="1" type="ORF">A9C11_19320</name>
</gene>
<protein>
    <submittedName>
        <fullName evidence="1">Uncharacterized protein</fullName>
    </submittedName>
</protein>
<organism evidence="1 2">
    <name type="scientific">Pseudomonas citronellolis</name>
    <dbReference type="NCBI Taxonomy" id="53408"/>
    <lineage>
        <taxon>Bacteria</taxon>
        <taxon>Pseudomonadati</taxon>
        <taxon>Pseudomonadota</taxon>
        <taxon>Gammaproteobacteria</taxon>
        <taxon>Pseudomonadales</taxon>
        <taxon>Pseudomonadaceae</taxon>
        <taxon>Pseudomonas</taxon>
    </lineage>
</organism>
<dbReference type="EMBL" id="CP015878">
    <property type="protein sequence ID" value="ANI15991.1"/>
    <property type="molecule type" value="Genomic_DNA"/>
</dbReference>
<accession>A0A1A9KEY4</accession>
<sequence length="217" mass="24569">MNDVGQAISSGFKFVSQVGEECEALANVLKQELDDLFVHGPLKDMYRLENWSSSYNTKGWIYSDMAWSLPLVPKRRGKPKVAAHLSFQISLLCSDPEAGSSPEPLLHINFWEPSVSFRNDEFMGFPMTSLSCELQPRLRDGTARLLRWDADDHDGWWTYTLRLAEVRSLEDVRKLISVPVGQLLGNTTAGEAMLETLSAVVCYKAVDDQPDYYRVIF</sequence>
<dbReference type="AlphaFoldDB" id="A0A1A9KEY4"/>